<dbReference type="RefSeq" id="WP_204893668.1">
    <property type="nucleotide sequence ID" value="NZ_JBHUFW010000014.1"/>
</dbReference>
<feature type="transmembrane region" description="Helical" evidence="1">
    <location>
        <begin position="6"/>
        <end position="26"/>
    </location>
</feature>
<keyword evidence="1" id="KW-1133">Transmembrane helix</keyword>
<evidence type="ECO:0000256" key="1">
    <source>
        <dbReference type="SAM" id="Phobius"/>
    </source>
</evidence>
<comment type="caution">
    <text evidence="2">The sequence shown here is derived from an EMBL/GenBank/DDBJ whole genome shotgun (WGS) entry which is preliminary data.</text>
</comment>
<protein>
    <recommendedName>
        <fullName evidence="4">ABC transporter ATP-binding protein</fullName>
    </recommendedName>
</protein>
<dbReference type="EMBL" id="JBHUFW010000014">
    <property type="protein sequence ID" value="MFD1864583.1"/>
    <property type="molecule type" value="Genomic_DNA"/>
</dbReference>
<name>A0ABW4QLY2_9BACL</name>
<accession>A0ABW4QLY2</accession>
<keyword evidence="1" id="KW-0812">Transmembrane</keyword>
<keyword evidence="1" id="KW-0472">Membrane</keyword>
<proteinExistence type="predicted"/>
<gene>
    <name evidence="2" type="ORF">ACFSDB_16895</name>
</gene>
<keyword evidence="3" id="KW-1185">Reference proteome</keyword>
<organism evidence="2 3">
    <name type="scientific">Planococcus chinensis</name>
    <dbReference type="NCBI Taxonomy" id="272917"/>
    <lineage>
        <taxon>Bacteria</taxon>
        <taxon>Bacillati</taxon>
        <taxon>Bacillota</taxon>
        <taxon>Bacilli</taxon>
        <taxon>Bacillales</taxon>
        <taxon>Caryophanaceae</taxon>
        <taxon>Planococcus</taxon>
    </lineage>
</organism>
<reference evidence="3" key="1">
    <citation type="journal article" date="2019" name="Int. J. Syst. Evol. Microbiol.">
        <title>The Global Catalogue of Microorganisms (GCM) 10K type strain sequencing project: providing services to taxonomists for standard genome sequencing and annotation.</title>
        <authorList>
            <consortium name="The Broad Institute Genomics Platform"/>
            <consortium name="The Broad Institute Genome Sequencing Center for Infectious Disease"/>
            <person name="Wu L."/>
            <person name="Ma J."/>
        </authorList>
    </citation>
    <scope>NUCLEOTIDE SEQUENCE [LARGE SCALE GENOMIC DNA]</scope>
    <source>
        <strain evidence="3">CGMCC 1.15475</strain>
    </source>
</reference>
<evidence type="ECO:0008006" key="4">
    <source>
        <dbReference type="Google" id="ProtNLM"/>
    </source>
</evidence>
<evidence type="ECO:0000313" key="2">
    <source>
        <dbReference type="EMBL" id="MFD1864583.1"/>
    </source>
</evidence>
<evidence type="ECO:0000313" key="3">
    <source>
        <dbReference type="Proteomes" id="UP001597273"/>
    </source>
</evidence>
<dbReference type="Proteomes" id="UP001597273">
    <property type="component" value="Unassembled WGS sequence"/>
</dbReference>
<sequence length="46" mass="5398">MLEGVVVVLGFMVVIFLFFFTLLHFLGRELHSHDAEHVDPLPKKRY</sequence>